<dbReference type="EMBL" id="FTMI01000001">
    <property type="protein sequence ID" value="SIP95165.1"/>
    <property type="molecule type" value="Genomic_DNA"/>
</dbReference>
<organism evidence="2 3">
    <name type="scientific">Cellulosimicrobium aquatile</name>
    <dbReference type="NCBI Taxonomy" id="1612203"/>
    <lineage>
        <taxon>Bacteria</taxon>
        <taxon>Bacillati</taxon>
        <taxon>Actinomycetota</taxon>
        <taxon>Actinomycetes</taxon>
        <taxon>Micrococcales</taxon>
        <taxon>Promicromonosporaceae</taxon>
        <taxon>Cellulosimicrobium</taxon>
    </lineage>
</organism>
<gene>
    <name evidence="2" type="ORF">SAMN05518682_0706</name>
</gene>
<dbReference type="Proteomes" id="UP000186235">
    <property type="component" value="Unassembled WGS sequence"/>
</dbReference>
<keyword evidence="1" id="KW-0732">Signal</keyword>
<reference evidence="3" key="1">
    <citation type="submission" date="2017-01" db="EMBL/GenBank/DDBJ databases">
        <authorList>
            <person name="Varghese N."/>
            <person name="Submissions S."/>
        </authorList>
    </citation>
    <scope>NUCLEOTIDE SEQUENCE [LARGE SCALE GENOMIC DNA]</scope>
    <source>
        <strain evidence="3">3bp</strain>
    </source>
</reference>
<dbReference type="Gene3D" id="2.60.40.2850">
    <property type="match status" value="1"/>
</dbReference>
<proteinExistence type="predicted"/>
<dbReference type="AlphaFoldDB" id="A0A1N6NST4"/>
<evidence type="ECO:0000256" key="1">
    <source>
        <dbReference type="SAM" id="SignalP"/>
    </source>
</evidence>
<feature type="chain" id="PRO_5009937301" evidence="1">
    <location>
        <begin position="26"/>
        <end position="96"/>
    </location>
</feature>
<dbReference type="InterPro" id="IPR006540">
    <property type="entry name" value="Lactococcin_972"/>
</dbReference>
<feature type="signal peptide" evidence="1">
    <location>
        <begin position="1"/>
        <end position="25"/>
    </location>
</feature>
<protein>
    <submittedName>
        <fullName evidence="2">Bacteriocin, lactococcin 972 family</fullName>
    </submittedName>
</protein>
<dbReference type="RefSeq" id="WP_082774291.1">
    <property type="nucleotide sequence ID" value="NZ_FTMI01000001.1"/>
</dbReference>
<name>A0A1N6NST4_9MICO</name>
<dbReference type="GeneID" id="95684210"/>
<sequence>MKFGRVLTTAMVAGVLALTPAAAFAGSQLVGGGIWNYGTSSGAIYSHYLHNTQCHGASVHNGKLYRVTNIKPGVWAKVHAKDWPMRVDHAYWHTCA</sequence>
<accession>A0A1N6NST4</accession>
<evidence type="ECO:0000313" key="2">
    <source>
        <dbReference type="EMBL" id="SIP95165.1"/>
    </source>
</evidence>
<evidence type="ECO:0000313" key="3">
    <source>
        <dbReference type="Proteomes" id="UP000186235"/>
    </source>
</evidence>
<keyword evidence="3" id="KW-1185">Reference proteome</keyword>
<dbReference type="NCBIfam" id="TIGR01653">
    <property type="entry name" value="lactococcin_972"/>
    <property type="match status" value="1"/>
</dbReference>
<dbReference type="Pfam" id="PF09683">
    <property type="entry name" value="Lactococcin_972"/>
    <property type="match status" value="1"/>
</dbReference>